<dbReference type="AlphaFoldDB" id="A0A4Q9M5H7"/>
<keyword evidence="1" id="KW-0472">Membrane</keyword>
<name>A0A4Q9M5H7_9APHY</name>
<evidence type="ECO:0000313" key="2">
    <source>
        <dbReference type="EMBL" id="TBU21547.1"/>
    </source>
</evidence>
<accession>A0A4Q9M5H7</accession>
<feature type="transmembrane region" description="Helical" evidence="1">
    <location>
        <begin position="65"/>
        <end position="86"/>
    </location>
</feature>
<keyword evidence="1" id="KW-0812">Transmembrane</keyword>
<feature type="transmembrane region" description="Helical" evidence="1">
    <location>
        <begin position="15"/>
        <end position="34"/>
    </location>
</feature>
<feature type="non-terminal residue" evidence="2">
    <location>
        <position position="1"/>
    </location>
</feature>
<organism evidence="2">
    <name type="scientific">Dichomitus squalens</name>
    <dbReference type="NCBI Taxonomy" id="114155"/>
    <lineage>
        <taxon>Eukaryota</taxon>
        <taxon>Fungi</taxon>
        <taxon>Dikarya</taxon>
        <taxon>Basidiomycota</taxon>
        <taxon>Agaricomycotina</taxon>
        <taxon>Agaricomycetes</taxon>
        <taxon>Polyporales</taxon>
        <taxon>Polyporaceae</taxon>
        <taxon>Dichomitus</taxon>
    </lineage>
</organism>
<dbReference type="OrthoDB" id="2757163at2759"/>
<keyword evidence="1" id="KW-1133">Transmembrane helix</keyword>
<dbReference type="Proteomes" id="UP000292957">
    <property type="component" value="Unassembled WGS sequence"/>
</dbReference>
<evidence type="ECO:0000256" key="1">
    <source>
        <dbReference type="SAM" id="Phobius"/>
    </source>
</evidence>
<gene>
    <name evidence="2" type="ORF">BD311DRAFT_609155</name>
</gene>
<proteinExistence type="predicted"/>
<dbReference type="EMBL" id="ML143596">
    <property type="protein sequence ID" value="TBU21547.1"/>
    <property type="molecule type" value="Genomic_DNA"/>
</dbReference>
<protein>
    <submittedName>
        <fullName evidence="2">Uncharacterized protein</fullName>
    </submittedName>
</protein>
<sequence length="89" mass="9551">IVCWRASLLWPGNRVVRGVSIILLLTTFAMDLRFTCLSDEFSDDESLSETGNDGLAGGMYGGTPYGVAASVLSLSVNLFATVIVAYKAW</sequence>
<reference evidence="2" key="1">
    <citation type="submission" date="2019-01" db="EMBL/GenBank/DDBJ databases">
        <title>Draft genome sequences of three monokaryotic isolates of the white-rot basidiomycete fungus Dichomitus squalens.</title>
        <authorList>
            <consortium name="DOE Joint Genome Institute"/>
            <person name="Lopez S.C."/>
            <person name="Andreopoulos B."/>
            <person name="Pangilinan J."/>
            <person name="Lipzen A."/>
            <person name="Riley R."/>
            <person name="Ahrendt S."/>
            <person name="Ng V."/>
            <person name="Barry K."/>
            <person name="Daum C."/>
            <person name="Grigoriev I.V."/>
            <person name="Hilden K.S."/>
            <person name="Makela M.R."/>
            <person name="de Vries R.P."/>
        </authorList>
    </citation>
    <scope>NUCLEOTIDE SEQUENCE [LARGE SCALE GENOMIC DNA]</scope>
    <source>
        <strain evidence="2">OM18370.1</strain>
    </source>
</reference>
<feature type="non-terminal residue" evidence="2">
    <location>
        <position position="89"/>
    </location>
</feature>